<dbReference type="GO" id="GO:0005506">
    <property type="term" value="F:iron ion binding"/>
    <property type="evidence" value="ECO:0007669"/>
    <property type="project" value="InterPro"/>
</dbReference>
<dbReference type="Gene3D" id="1.10.630.10">
    <property type="entry name" value="Cytochrome P450"/>
    <property type="match status" value="1"/>
</dbReference>
<dbReference type="SUPFAM" id="SSF48264">
    <property type="entry name" value="Cytochrome P450"/>
    <property type="match status" value="1"/>
</dbReference>
<organism evidence="2 3">
    <name type="scientific">Dillenia turbinata</name>
    <dbReference type="NCBI Taxonomy" id="194707"/>
    <lineage>
        <taxon>Eukaryota</taxon>
        <taxon>Viridiplantae</taxon>
        <taxon>Streptophyta</taxon>
        <taxon>Embryophyta</taxon>
        <taxon>Tracheophyta</taxon>
        <taxon>Spermatophyta</taxon>
        <taxon>Magnoliopsida</taxon>
        <taxon>eudicotyledons</taxon>
        <taxon>Gunneridae</taxon>
        <taxon>Pentapetalae</taxon>
        <taxon>Dilleniales</taxon>
        <taxon>Dilleniaceae</taxon>
        <taxon>Dillenia</taxon>
    </lineage>
</organism>
<dbReference type="PANTHER" id="PTHR24299:SF59">
    <property type="entry name" value="CYTOCHROME P450 SUPERFAMILY PROTEIN"/>
    <property type="match status" value="1"/>
</dbReference>
<dbReference type="Proteomes" id="UP001370490">
    <property type="component" value="Unassembled WGS sequence"/>
</dbReference>
<sequence length="306" mass="34428">MELWCFLLCLMLVCILIHSILLAAKARKLPPGPFPFPIVGNLLQLGKMPHKSLTMLAKFHGPIMSLKLGQVTTIVISSAPMAKEILQKHDLHFSNRAVPDAITAHNHHKFSVAWLPPSNQWRNLRKISNTHVFAAQKLDANQHLRRKKIDELLAYVKQRSEEGVAVDIGEAAFMTSLNLMSNTMFSTDLVSPNSDGAREFWDLISDTAKQLGKPNLADYFPVVRSIDLQGIRRKHTTSFGKFLGIFDKIIDERLQSRQTHNSAPGSDVLDTLLSINQNNEIDRNQILHLITSHVALTKESIFKAYI</sequence>
<dbReference type="InterPro" id="IPR036396">
    <property type="entry name" value="Cyt_P450_sf"/>
</dbReference>
<dbReference type="PANTHER" id="PTHR24299">
    <property type="entry name" value="CYTOCHROME P450 FAMILY 1"/>
    <property type="match status" value="1"/>
</dbReference>
<evidence type="ECO:0000313" key="2">
    <source>
        <dbReference type="EMBL" id="KAK6935283.1"/>
    </source>
</evidence>
<gene>
    <name evidence="2" type="ORF">RJ641_035438</name>
</gene>
<comment type="caution">
    <text evidence="2">The sequence shown here is derived from an EMBL/GenBank/DDBJ whole genome shotgun (WGS) entry which is preliminary data.</text>
</comment>
<keyword evidence="3" id="KW-1185">Reference proteome</keyword>
<dbReference type="GO" id="GO:0004497">
    <property type="term" value="F:monooxygenase activity"/>
    <property type="evidence" value="ECO:0007669"/>
    <property type="project" value="InterPro"/>
</dbReference>
<proteinExistence type="predicted"/>
<feature type="chain" id="PRO_5042952656" evidence="1">
    <location>
        <begin position="27"/>
        <end position="306"/>
    </location>
</feature>
<keyword evidence="1" id="KW-0732">Signal</keyword>
<dbReference type="AlphaFoldDB" id="A0AAN8ZII5"/>
<dbReference type="EMBL" id="JBAMMX010000008">
    <property type="protein sequence ID" value="KAK6935283.1"/>
    <property type="molecule type" value="Genomic_DNA"/>
</dbReference>
<dbReference type="GO" id="GO:0020037">
    <property type="term" value="F:heme binding"/>
    <property type="evidence" value="ECO:0007669"/>
    <property type="project" value="InterPro"/>
</dbReference>
<evidence type="ECO:0000256" key="1">
    <source>
        <dbReference type="SAM" id="SignalP"/>
    </source>
</evidence>
<feature type="signal peptide" evidence="1">
    <location>
        <begin position="1"/>
        <end position="26"/>
    </location>
</feature>
<accession>A0AAN8ZII5</accession>
<dbReference type="InterPro" id="IPR001128">
    <property type="entry name" value="Cyt_P450"/>
</dbReference>
<evidence type="ECO:0000313" key="3">
    <source>
        <dbReference type="Proteomes" id="UP001370490"/>
    </source>
</evidence>
<protein>
    <submittedName>
        <fullName evidence="2">Cytochrome P450</fullName>
    </submittedName>
</protein>
<dbReference type="GO" id="GO:0016705">
    <property type="term" value="F:oxidoreductase activity, acting on paired donors, with incorporation or reduction of molecular oxygen"/>
    <property type="evidence" value="ECO:0007669"/>
    <property type="project" value="InterPro"/>
</dbReference>
<reference evidence="2 3" key="1">
    <citation type="submission" date="2023-12" db="EMBL/GenBank/DDBJ databases">
        <title>A high-quality genome assembly for Dillenia turbinata (Dilleniales).</title>
        <authorList>
            <person name="Chanderbali A."/>
        </authorList>
    </citation>
    <scope>NUCLEOTIDE SEQUENCE [LARGE SCALE GENOMIC DNA]</scope>
    <source>
        <strain evidence="2">LSX21</strain>
        <tissue evidence="2">Leaf</tissue>
    </source>
</reference>
<dbReference type="Pfam" id="PF00067">
    <property type="entry name" value="p450"/>
    <property type="match status" value="1"/>
</dbReference>
<name>A0AAN8ZII5_9MAGN</name>